<dbReference type="PANTHER" id="PTHR44196">
    <property type="entry name" value="DEHYDROGENASE/REDUCTASE SDR FAMILY MEMBER 7B"/>
    <property type="match status" value="1"/>
</dbReference>
<keyword evidence="5" id="KW-1185">Reference proteome</keyword>
<comment type="caution">
    <text evidence="4">The sequence shown here is derived from an EMBL/GenBank/DDBJ whole genome shotgun (WGS) entry which is preliminary data.</text>
</comment>
<dbReference type="InterPro" id="IPR036291">
    <property type="entry name" value="NAD(P)-bd_dom_sf"/>
</dbReference>
<evidence type="ECO:0000256" key="1">
    <source>
        <dbReference type="ARBA" id="ARBA00006484"/>
    </source>
</evidence>
<evidence type="ECO:0000313" key="4">
    <source>
        <dbReference type="EMBL" id="MBJ6363836.1"/>
    </source>
</evidence>
<sequence length="257" mass="27666">MVRGKKVVITGATSGIGLLLAQTLSQRGAIPIITGRSSSKLAEAMNTIPGEQKGYVLDVTNQEQVDTVMAQIIAEHQGIDVLVNNAGFGMFESIVEAPVEHYAQMMDTNYLGLVRCTKAVLPDFLRRDSGHIINIASMAGKIGTAKSTGYTATKHAVLGFTNALRAELAGSGIAVSAVNPGPIDTPFFATADPGGTYVNNVKWFMMPPDRVVQAIIKVIEQRKAEVDLPRTAAVGIKLYQLFPRLLDRLTSNWLNKK</sequence>
<dbReference type="PRINTS" id="PR00080">
    <property type="entry name" value="SDRFAMILY"/>
</dbReference>
<gene>
    <name evidence="4" type="ORF">JFN88_21725</name>
</gene>
<evidence type="ECO:0000256" key="3">
    <source>
        <dbReference type="RuleBase" id="RU000363"/>
    </source>
</evidence>
<dbReference type="EMBL" id="JAELUP010000107">
    <property type="protein sequence ID" value="MBJ6363836.1"/>
    <property type="molecule type" value="Genomic_DNA"/>
</dbReference>
<name>A0A934MR36_9BACL</name>
<dbReference type="Pfam" id="PF00106">
    <property type="entry name" value="adh_short"/>
    <property type="match status" value="1"/>
</dbReference>
<dbReference type="PROSITE" id="PS00061">
    <property type="entry name" value="ADH_SHORT"/>
    <property type="match status" value="1"/>
</dbReference>
<evidence type="ECO:0000256" key="2">
    <source>
        <dbReference type="ARBA" id="ARBA00023002"/>
    </source>
</evidence>
<dbReference type="GO" id="GO:0016020">
    <property type="term" value="C:membrane"/>
    <property type="evidence" value="ECO:0007669"/>
    <property type="project" value="TreeGrafter"/>
</dbReference>
<dbReference type="GO" id="GO:0016491">
    <property type="term" value="F:oxidoreductase activity"/>
    <property type="evidence" value="ECO:0007669"/>
    <property type="project" value="UniProtKB-KW"/>
</dbReference>
<dbReference type="RefSeq" id="WP_199021564.1">
    <property type="nucleotide sequence ID" value="NZ_JAELUP010000107.1"/>
</dbReference>
<dbReference type="PANTHER" id="PTHR44196:SF1">
    <property type="entry name" value="DEHYDROGENASE_REDUCTASE SDR FAMILY MEMBER 7B"/>
    <property type="match status" value="1"/>
</dbReference>
<accession>A0A934MR36</accession>
<dbReference type="AlphaFoldDB" id="A0A934MR36"/>
<keyword evidence="2" id="KW-0560">Oxidoreductase</keyword>
<comment type="similarity">
    <text evidence="1 3">Belongs to the short-chain dehydrogenases/reductases (SDR) family.</text>
</comment>
<dbReference type="InterPro" id="IPR002347">
    <property type="entry name" value="SDR_fam"/>
</dbReference>
<dbReference type="InterPro" id="IPR020904">
    <property type="entry name" value="Sc_DH/Rdtase_CS"/>
</dbReference>
<dbReference type="Gene3D" id="3.40.50.720">
    <property type="entry name" value="NAD(P)-binding Rossmann-like Domain"/>
    <property type="match status" value="1"/>
</dbReference>
<protein>
    <submittedName>
        <fullName evidence="4">SDR family oxidoreductase</fullName>
    </submittedName>
</protein>
<proteinExistence type="inferred from homology"/>
<reference evidence="4" key="1">
    <citation type="submission" date="2020-12" db="EMBL/GenBank/DDBJ databases">
        <authorList>
            <person name="Huq M.A."/>
        </authorList>
    </citation>
    <scope>NUCLEOTIDE SEQUENCE</scope>
    <source>
        <strain evidence="4">MAHUQ-46</strain>
    </source>
</reference>
<dbReference type="PRINTS" id="PR00081">
    <property type="entry name" value="GDHRDH"/>
</dbReference>
<dbReference type="SUPFAM" id="SSF51735">
    <property type="entry name" value="NAD(P)-binding Rossmann-fold domains"/>
    <property type="match status" value="1"/>
</dbReference>
<dbReference type="Proteomes" id="UP000640274">
    <property type="component" value="Unassembled WGS sequence"/>
</dbReference>
<evidence type="ECO:0000313" key="5">
    <source>
        <dbReference type="Proteomes" id="UP000640274"/>
    </source>
</evidence>
<organism evidence="4 5">
    <name type="scientific">Paenibacillus roseus</name>
    <dbReference type="NCBI Taxonomy" id="2798579"/>
    <lineage>
        <taxon>Bacteria</taxon>
        <taxon>Bacillati</taxon>
        <taxon>Bacillota</taxon>
        <taxon>Bacilli</taxon>
        <taxon>Bacillales</taxon>
        <taxon>Paenibacillaceae</taxon>
        <taxon>Paenibacillus</taxon>
    </lineage>
</organism>